<protein>
    <recommendedName>
        <fullName evidence="3">tRNA(His) guanylyltransferase</fullName>
        <ecNumber evidence="3">2.7.7.79</ecNumber>
    </recommendedName>
</protein>
<keyword evidence="8" id="KW-0547">Nucleotide-binding</keyword>
<dbReference type="InterPro" id="IPR007537">
    <property type="entry name" value="tRNAHis_GuaTrfase_Thg1"/>
</dbReference>
<keyword evidence="6" id="KW-0548">Nucleotidyltransferase</keyword>
<dbReference type="PANTHER" id="PTHR12729:SF1">
    <property type="entry name" value="TRNAHIS GUANYLYLTRANSFERASE CATALYTIC DOMAIN-CONTAINING PROTEIN"/>
    <property type="match status" value="1"/>
</dbReference>
<keyword evidence="7" id="KW-0479">Metal-binding</keyword>
<comment type="cofactor">
    <cofactor evidence="1">
        <name>Mg(2+)</name>
        <dbReference type="ChEBI" id="CHEBI:18420"/>
    </cofactor>
</comment>
<dbReference type="EC" id="2.7.7.79" evidence="3"/>
<evidence type="ECO:0000256" key="9">
    <source>
        <dbReference type="ARBA" id="ARBA00022842"/>
    </source>
</evidence>
<keyword evidence="10" id="KW-0342">GTP-binding</keyword>
<dbReference type="InterPro" id="IPR025845">
    <property type="entry name" value="Thg1_C_dom"/>
</dbReference>
<evidence type="ECO:0000259" key="12">
    <source>
        <dbReference type="Pfam" id="PF14413"/>
    </source>
</evidence>
<dbReference type="GO" id="GO:0008193">
    <property type="term" value="F:tRNA guanylyltransferase activity"/>
    <property type="evidence" value="ECO:0007669"/>
    <property type="project" value="UniProtKB-EC"/>
</dbReference>
<evidence type="ECO:0000259" key="11">
    <source>
        <dbReference type="Pfam" id="PF04446"/>
    </source>
</evidence>
<dbReference type="Pfam" id="PF04446">
    <property type="entry name" value="Thg1"/>
    <property type="match status" value="1"/>
</dbReference>
<evidence type="ECO:0000256" key="7">
    <source>
        <dbReference type="ARBA" id="ARBA00022723"/>
    </source>
</evidence>
<gene>
    <name evidence="13" type="ORF">SDC9_03529</name>
</gene>
<dbReference type="InterPro" id="IPR024956">
    <property type="entry name" value="tRNAHis_GuaTrfase_cat"/>
</dbReference>
<accession>A0A644STQ8</accession>
<feature type="domain" description="Thg1 C-terminal" evidence="12">
    <location>
        <begin position="182"/>
        <end position="275"/>
    </location>
</feature>
<dbReference type="EMBL" id="VSSQ01000006">
    <property type="protein sequence ID" value="MPL58004.1"/>
    <property type="molecule type" value="Genomic_DNA"/>
</dbReference>
<feature type="domain" description="tRNAHis guanylyltransferase catalytic" evidence="11">
    <location>
        <begin position="1"/>
        <end position="111"/>
    </location>
</feature>
<evidence type="ECO:0000256" key="10">
    <source>
        <dbReference type="ARBA" id="ARBA00023134"/>
    </source>
</evidence>
<dbReference type="AlphaFoldDB" id="A0A644STQ8"/>
<evidence type="ECO:0000256" key="8">
    <source>
        <dbReference type="ARBA" id="ARBA00022741"/>
    </source>
</evidence>
<keyword evidence="4" id="KW-0808">Transferase</keyword>
<dbReference type="GO" id="GO:0005525">
    <property type="term" value="F:GTP binding"/>
    <property type="evidence" value="ECO:0007669"/>
    <property type="project" value="UniProtKB-KW"/>
</dbReference>
<evidence type="ECO:0000256" key="3">
    <source>
        <dbReference type="ARBA" id="ARBA00012511"/>
    </source>
</evidence>
<evidence type="ECO:0000313" key="13">
    <source>
        <dbReference type="EMBL" id="MPL58004.1"/>
    </source>
</evidence>
<name>A0A644STQ8_9ZZZZ</name>
<evidence type="ECO:0000256" key="6">
    <source>
        <dbReference type="ARBA" id="ARBA00022695"/>
    </source>
</evidence>
<keyword evidence="5" id="KW-0819">tRNA processing</keyword>
<proteinExistence type="inferred from homology"/>
<keyword evidence="9" id="KW-0460">Magnesium</keyword>
<evidence type="ECO:0000256" key="5">
    <source>
        <dbReference type="ARBA" id="ARBA00022694"/>
    </source>
</evidence>
<dbReference type="Pfam" id="PF14413">
    <property type="entry name" value="Thg1C"/>
    <property type="match status" value="1"/>
</dbReference>
<evidence type="ECO:0000256" key="2">
    <source>
        <dbReference type="ARBA" id="ARBA00010113"/>
    </source>
</evidence>
<dbReference type="Gene3D" id="3.30.70.3000">
    <property type="match status" value="1"/>
</dbReference>
<organism evidence="13">
    <name type="scientific">bioreactor metagenome</name>
    <dbReference type="NCBI Taxonomy" id="1076179"/>
    <lineage>
        <taxon>unclassified sequences</taxon>
        <taxon>metagenomes</taxon>
        <taxon>ecological metagenomes</taxon>
    </lineage>
</organism>
<dbReference type="GO" id="GO:0000287">
    <property type="term" value="F:magnesium ion binding"/>
    <property type="evidence" value="ECO:0007669"/>
    <property type="project" value="InterPro"/>
</dbReference>
<evidence type="ECO:0000256" key="4">
    <source>
        <dbReference type="ARBA" id="ARBA00022679"/>
    </source>
</evidence>
<comment type="caution">
    <text evidence="13">The sequence shown here is derived from an EMBL/GenBank/DDBJ whole genome shotgun (WGS) entry which is preliminary data.</text>
</comment>
<evidence type="ECO:0000256" key="1">
    <source>
        <dbReference type="ARBA" id="ARBA00001946"/>
    </source>
</evidence>
<sequence length="297" mass="34936">MKEYEIYNNLKVPKGSKIILRLDGRNFHSLSKKLNFDKPYDEKFINSMISTSINIFKEFSPLFIYTFSDEISILLSEVPFSGRIEKLNSVFPSLASSSLANSLNKYFKNDVSNEKQIEKEIENDINHEKDFTNDIKYENELDNDISDEKEFDEDIKHEKNVINDSILISFDSRIIPISKNKDVVKYFKWRQDESWRNCINSYGYWKLRENYSAKEATQKLKSLKSSDIHQLLFGNGINLNNVPNYQKRGIAIYKKKEKIIGLNPIKNKEETSYRNKLIIDKKITTFNQGFFKKIDII</sequence>
<dbReference type="InterPro" id="IPR038469">
    <property type="entry name" value="tRNAHis_GuaTrfase_Thg1_sf"/>
</dbReference>
<dbReference type="PANTHER" id="PTHR12729">
    <property type="entry name" value="TRNA(HIS) GUANYLYLTRANSFERASE-RELATED"/>
    <property type="match status" value="1"/>
</dbReference>
<comment type="similarity">
    <text evidence="2">Belongs to the tRNA(His) guanylyltransferase family.</text>
</comment>
<reference evidence="13" key="1">
    <citation type="submission" date="2019-08" db="EMBL/GenBank/DDBJ databases">
        <authorList>
            <person name="Kucharzyk K."/>
            <person name="Murdoch R.W."/>
            <person name="Higgins S."/>
            <person name="Loffler F."/>
        </authorList>
    </citation>
    <scope>NUCLEOTIDE SEQUENCE</scope>
</reference>
<dbReference type="GO" id="GO:0006400">
    <property type="term" value="P:tRNA modification"/>
    <property type="evidence" value="ECO:0007669"/>
    <property type="project" value="InterPro"/>
</dbReference>